<proteinExistence type="predicted"/>
<reference evidence="1" key="1">
    <citation type="submission" date="2024-02" db="EMBL/GenBank/DDBJ databases">
        <title>Tomenella chthoni gen. nov. sp. nov., a member of the family Jonesiaceae isolated from bat guano.</title>
        <authorList>
            <person name="Miller S.L."/>
            <person name="King J."/>
            <person name="Sankaranarayanan K."/>
            <person name="Lawson P.A."/>
        </authorList>
    </citation>
    <scope>NUCLEOTIDE SEQUENCE</scope>
    <source>
        <strain evidence="1">BS-20</strain>
    </source>
</reference>
<evidence type="ECO:0000313" key="1">
    <source>
        <dbReference type="EMBL" id="XBH21867.1"/>
    </source>
</evidence>
<protein>
    <submittedName>
        <fullName evidence="1">Uncharacterized protein</fullName>
    </submittedName>
</protein>
<name>A0AAU7DX41_9MICO</name>
<organism evidence="1">
    <name type="scientific">Jonesiaceae bacterium BS-20</name>
    <dbReference type="NCBI Taxonomy" id="3120821"/>
    <lineage>
        <taxon>Bacteria</taxon>
        <taxon>Bacillati</taxon>
        <taxon>Actinomycetota</taxon>
        <taxon>Actinomycetes</taxon>
        <taxon>Micrococcales</taxon>
        <taxon>Jonesiaceae</taxon>
    </lineage>
</organism>
<sequence>MLQVIFQTFTAATKDETKVLALVTICFAKFEKENTFRTVLPIQQAL</sequence>
<accession>A0AAU7DX41</accession>
<gene>
    <name evidence="1" type="ORF">V5R04_01160</name>
</gene>
<dbReference type="EMBL" id="CP146203">
    <property type="protein sequence ID" value="XBH21867.1"/>
    <property type="molecule type" value="Genomic_DNA"/>
</dbReference>
<dbReference type="AlphaFoldDB" id="A0AAU7DX41"/>